<dbReference type="EMBL" id="OX596085">
    <property type="protein sequence ID" value="CAI9690837.1"/>
    <property type="molecule type" value="Genomic_DNA"/>
</dbReference>
<name>A0ACB0DRI6_RANTA</name>
<proteinExistence type="predicted"/>
<protein>
    <submittedName>
        <fullName evidence="1">Uncharacterized protein</fullName>
    </submittedName>
</protein>
<dbReference type="Proteomes" id="UP001162501">
    <property type="component" value="Chromosome 1"/>
</dbReference>
<evidence type="ECO:0000313" key="2">
    <source>
        <dbReference type="Proteomes" id="UP001162501"/>
    </source>
</evidence>
<organism evidence="1 2">
    <name type="scientific">Rangifer tarandus platyrhynchus</name>
    <name type="common">Svalbard reindeer</name>
    <dbReference type="NCBI Taxonomy" id="3082113"/>
    <lineage>
        <taxon>Eukaryota</taxon>
        <taxon>Metazoa</taxon>
        <taxon>Chordata</taxon>
        <taxon>Craniata</taxon>
        <taxon>Vertebrata</taxon>
        <taxon>Euteleostomi</taxon>
        <taxon>Mammalia</taxon>
        <taxon>Eutheria</taxon>
        <taxon>Laurasiatheria</taxon>
        <taxon>Artiodactyla</taxon>
        <taxon>Ruminantia</taxon>
        <taxon>Pecora</taxon>
        <taxon>Cervidae</taxon>
        <taxon>Odocoileinae</taxon>
        <taxon>Rangifer</taxon>
    </lineage>
</organism>
<gene>
    <name evidence="1" type="ORF">MRATA1EN3_LOCUS2050</name>
</gene>
<evidence type="ECO:0000313" key="1">
    <source>
        <dbReference type="EMBL" id="CAI9690837.1"/>
    </source>
</evidence>
<reference evidence="1" key="1">
    <citation type="submission" date="2023-05" db="EMBL/GenBank/DDBJ databases">
        <authorList>
            <consortium name="ELIXIR-Norway"/>
        </authorList>
    </citation>
    <scope>NUCLEOTIDE SEQUENCE</scope>
</reference>
<accession>A0ACB0DRI6</accession>
<sequence>MQETGDRRESRRAGVGAGTERHWCWEGLGCPPRLCGDSGQGRRGKSGYGDGRDPGPSTGKRPVACRPLPPAGCPARAPGVTAVARTRGFRRRAPQDVSSPSPYLVKVFQDSVIQLWGAEATAAVLGVGPGGRGAAALMKSARVRPSRRGAAGVPGVRVRACPGDRCRRTRTRTP</sequence>